<organism evidence="2 3">
    <name type="scientific">Mycolicibacterium flavescens</name>
    <name type="common">Mycobacterium flavescens</name>
    <dbReference type="NCBI Taxonomy" id="1776"/>
    <lineage>
        <taxon>Bacteria</taxon>
        <taxon>Bacillati</taxon>
        <taxon>Actinomycetota</taxon>
        <taxon>Actinomycetes</taxon>
        <taxon>Mycobacteriales</taxon>
        <taxon>Mycobacteriaceae</taxon>
        <taxon>Mycolicibacterium</taxon>
    </lineage>
</organism>
<accession>A0A1E3RBC0</accession>
<dbReference type="AlphaFoldDB" id="A0A1E3RBC0"/>
<evidence type="ECO:0000313" key="3">
    <source>
        <dbReference type="Proteomes" id="UP000094053"/>
    </source>
</evidence>
<name>A0A1E3RBC0_MYCFV</name>
<reference evidence="3" key="1">
    <citation type="submission" date="2016-09" db="EMBL/GenBank/DDBJ databases">
        <authorList>
            <person name="Greninger A.L."/>
            <person name="Jerome K.R."/>
            <person name="Mcnair B."/>
            <person name="Wallis C."/>
            <person name="Fang F."/>
        </authorList>
    </citation>
    <scope>NUCLEOTIDE SEQUENCE [LARGE SCALE GENOMIC DNA]</scope>
    <source>
        <strain evidence="3">M6</strain>
    </source>
</reference>
<dbReference type="Proteomes" id="UP000094053">
    <property type="component" value="Unassembled WGS sequence"/>
</dbReference>
<sequence>MADRAKVEQSVFDYLKPRIKQYETEHAELTRDVARSIAKVSAEADDRVADRRRALTRAMEQLGSCEQQAAEAAERGESGGDCGGYRRQVQQCEAELQRALRGRAMIAEAAAQFRHAQSRYTTKMSEILLDGRKLLRTAAERSEGYQKASTYVPTTTLLSGTGSSGGGILFDSGPSAGMGFGSAATSAGVAATSAPASWRDRPGVEVPSWIPAGYALIPLSAIADDGGITSTAAFADNPNKHPVADLRWAVNALDDVVIPAMERKDDPLDYLERRDAAEGRSGARSYAQTYRGFFGDDAVALSPLPDGTFDVTNGYHRIFLRREAHFDYVPARIIGG</sequence>
<keyword evidence="3" id="KW-1185">Reference proteome</keyword>
<gene>
    <name evidence="2" type="ORF">BHQ18_24750</name>
</gene>
<keyword evidence="1" id="KW-0175">Coiled coil</keyword>
<dbReference type="EMBL" id="MIHA01000024">
    <property type="protein sequence ID" value="ODQ87174.1"/>
    <property type="molecule type" value="Genomic_DNA"/>
</dbReference>
<evidence type="ECO:0000313" key="2">
    <source>
        <dbReference type="EMBL" id="ODQ87174.1"/>
    </source>
</evidence>
<proteinExistence type="predicted"/>
<dbReference type="STRING" id="1776.BHQ18_24750"/>
<protein>
    <submittedName>
        <fullName evidence="2">Uncharacterized protein</fullName>
    </submittedName>
</protein>
<dbReference type="OrthoDB" id="4578866at2"/>
<comment type="caution">
    <text evidence="2">The sequence shown here is derived from an EMBL/GenBank/DDBJ whole genome shotgun (WGS) entry which is preliminary data.</text>
</comment>
<dbReference type="RefSeq" id="WP_069416305.1">
    <property type="nucleotide sequence ID" value="NZ_JACKUL010000009.1"/>
</dbReference>
<evidence type="ECO:0000256" key="1">
    <source>
        <dbReference type="SAM" id="Coils"/>
    </source>
</evidence>
<feature type="coiled-coil region" evidence="1">
    <location>
        <begin position="19"/>
        <end position="75"/>
    </location>
</feature>